<evidence type="ECO:0000259" key="5">
    <source>
        <dbReference type="PROSITE" id="PS50977"/>
    </source>
</evidence>
<keyword evidence="1" id="KW-0805">Transcription regulation</keyword>
<evidence type="ECO:0000256" key="3">
    <source>
        <dbReference type="ARBA" id="ARBA00023163"/>
    </source>
</evidence>
<feature type="domain" description="HTH tetR-type" evidence="5">
    <location>
        <begin position="150"/>
        <end position="210"/>
    </location>
</feature>
<proteinExistence type="predicted"/>
<dbReference type="PROSITE" id="PS50977">
    <property type="entry name" value="HTH_TETR_2"/>
    <property type="match status" value="1"/>
</dbReference>
<evidence type="ECO:0000256" key="1">
    <source>
        <dbReference type="ARBA" id="ARBA00023015"/>
    </source>
</evidence>
<evidence type="ECO:0000313" key="7">
    <source>
        <dbReference type="Proteomes" id="UP000269591"/>
    </source>
</evidence>
<comment type="caution">
    <text evidence="6">The sequence shown here is derived from an EMBL/GenBank/DDBJ whole genome shotgun (WGS) entry which is preliminary data.</text>
</comment>
<dbReference type="InterPro" id="IPR050109">
    <property type="entry name" value="HTH-type_TetR-like_transc_reg"/>
</dbReference>
<gene>
    <name evidence="6" type="ORF">DMP06_05190</name>
</gene>
<dbReference type="Proteomes" id="UP000269591">
    <property type="component" value="Unassembled WGS sequence"/>
</dbReference>
<name>A0A3N0AZN5_9ACTN</name>
<protein>
    <recommendedName>
        <fullName evidence="5">HTH tetR-type domain-containing protein</fullName>
    </recommendedName>
</protein>
<evidence type="ECO:0000313" key="6">
    <source>
        <dbReference type="EMBL" id="RNL40331.1"/>
    </source>
</evidence>
<dbReference type="Gene3D" id="1.10.357.10">
    <property type="entry name" value="Tetracycline Repressor, domain 2"/>
    <property type="match status" value="1"/>
</dbReference>
<sequence length="342" mass="37904">MMRANEQTLADSRLLGDAHAWAKPAAMWIKYTLGVIIHTMRAIVYIENAHKCVKFRSYMSRTYIGEVMKKETEIEPAACETPHEDAQMRAVHGADALGEGGQGRLAHKAEASGEGPQALPAYKVAATAEKAQVPAAHGAESGSLRSRKKAQSRHAIERAILELVIERGYENVIVEDVCQRAEVSKKTFFNYFSSKDAAIRGGFDAIPTPDDFTAALESCEDETYLDCIVRVAQASMAEGFRDPDLRALRREVFALSPQLLFRGHKDIAEMQANISRALRDHLEEHPERRLLPGESMTMEVLVATSAIASIMRIRLVTSVREDDVMKPCDARSLLVRVAERGL</sequence>
<organism evidence="6 7">
    <name type="scientific">Slackia equolifaciens</name>
    <dbReference type="NCBI Taxonomy" id="498718"/>
    <lineage>
        <taxon>Bacteria</taxon>
        <taxon>Bacillati</taxon>
        <taxon>Actinomycetota</taxon>
        <taxon>Coriobacteriia</taxon>
        <taxon>Eggerthellales</taxon>
        <taxon>Eggerthellaceae</taxon>
        <taxon>Slackia</taxon>
    </lineage>
</organism>
<dbReference type="InterPro" id="IPR009057">
    <property type="entry name" value="Homeodomain-like_sf"/>
</dbReference>
<dbReference type="PANTHER" id="PTHR30055">
    <property type="entry name" value="HTH-TYPE TRANSCRIPTIONAL REGULATOR RUTR"/>
    <property type="match status" value="1"/>
</dbReference>
<accession>A0A3N0AZN5</accession>
<keyword evidence="3" id="KW-0804">Transcription</keyword>
<feature type="DNA-binding region" description="H-T-H motif" evidence="4">
    <location>
        <begin position="173"/>
        <end position="192"/>
    </location>
</feature>
<reference evidence="7" key="1">
    <citation type="submission" date="2018-05" db="EMBL/GenBank/DDBJ databases">
        <title>Genome Sequencing of selected type strains of the family Eggerthellaceae.</title>
        <authorList>
            <person name="Danylec N."/>
            <person name="Stoll D.A."/>
            <person name="Doetsch A."/>
            <person name="Huch M."/>
        </authorList>
    </citation>
    <scope>NUCLEOTIDE SEQUENCE [LARGE SCALE GENOMIC DNA]</scope>
    <source>
        <strain evidence="7">DSM 24851</strain>
    </source>
</reference>
<dbReference type="PANTHER" id="PTHR30055:SF238">
    <property type="entry name" value="MYCOFACTOCIN BIOSYNTHESIS TRANSCRIPTIONAL REGULATOR MFTR-RELATED"/>
    <property type="match status" value="1"/>
</dbReference>
<dbReference type="GO" id="GO:0003700">
    <property type="term" value="F:DNA-binding transcription factor activity"/>
    <property type="evidence" value="ECO:0007669"/>
    <property type="project" value="TreeGrafter"/>
</dbReference>
<dbReference type="InterPro" id="IPR001647">
    <property type="entry name" value="HTH_TetR"/>
</dbReference>
<dbReference type="GO" id="GO:0000976">
    <property type="term" value="F:transcription cis-regulatory region binding"/>
    <property type="evidence" value="ECO:0007669"/>
    <property type="project" value="TreeGrafter"/>
</dbReference>
<dbReference type="AlphaFoldDB" id="A0A3N0AZN5"/>
<dbReference type="EMBL" id="QIBX01000007">
    <property type="protein sequence ID" value="RNL40331.1"/>
    <property type="molecule type" value="Genomic_DNA"/>
</dbReference>
<evidence type="ECO:0000256" key="4">
    <source>
        <dbReference type="PROSITE-ProRule" id="PRU00335"/>
    </source>
</evidence>
<dbReference type="SUPFAM" id="SSF46689">
    <property type="entry name" value="Homeodomain-like"/>
    <property type="match status" value="1"/>
</dbReference>
<keyword evidence="7" id="KW-1185">Reference proteome</keyword>
<keyword evidence="2 4" id="KW-0238">DNA-binding</keyword>
<evidence type="ECO:0000256" key="2">
    <source>
        <dbReference type="ARBA" id="ARBA00023125"/>
    </source>
</evidence>
<dbReference type="Pfam" id="PF00440">
    <property type="entry name" value="TetR_N"/>
    <property type="match status" value="1"/>
</dbReference>